<dbReference type="AlphaFoldDB" id="A0ABD0Y7Q5"/>
<dbReference type="PANTHER" id="PTHR11388">
    <property type="entry name" value="ORGANIC ANION TRANSPORTER"/>
    <property type="match status" value="1"/>
</dbReference>
<feature type="transmembrane region" description="Helical" evidence="2">
    <location>
        <begin position="156"/>
        <end position="178"/>
    </location>
</feature>
<proteinExistence type="predicted"/>
<organism evidence="3 4">
    <name type="scientific">Ranatra chinensis</name>
    <dbReference type="NCBI Taxonomy" id="642074"/>
    <lineage>
        <taxon>Eukaryota</taxon>
        <taxon>Metazoa</taxon>
        <taxon>Ecdysozoa</taxon>
        <taxon>Arthropoda</taxon>
        <taxon>Hexapoda</taxon>
        <taxon>Insecta</taxon>
        <taxon>Pterygota</taxon>
        <taxon>Neoptera</taxon>
        <taxon>Paraneoptera</taxon>
        <taxon>Hemiptera</taxon>
        <taxon>Heteroptera</taxon>
        <taxon>Panheteroptera</taxon>
        <taxon>Nepomorpha</taxon>
        <taxon>Nepidae</taxon>
        <taxon>Ranatrinae</taxon>
        <taxon>Ranatra</taxon>
    </lineage>
</organism>
<feature type="transmembrane region" description="Helical" evidence="2">
    <location>
        <begin position="48"/>
        <end position="67"/>
    </location>
</feature>
<keyword evidence="2" id="KW-0812">Transmembrane</keyword>
<evidence type="ECO:0000313" key="4">
    <source>
        <dbReference type="Proteomes" id="UP001558652"/>
    </source>
</evidence>
<name>A0ABD0Y7Q5_9HEMI</name>
<dbReference type="SUPFAM" id="SSF103473">
    <property type="entry name" value="MFS general substrate transporter"/>
    <property type="match status" value="1"/>
</dbReference>
<evidence type="ECO:0000256" key="1">
    <source>
        <dbReference type="ARBA" id="ARBA00023157"/>
    </source>
</evidence>
<evidence type="ECO:0000256" key="2">
    <source>
        <dbReference type="SAM" id="Phobius"/>
    </source>
</evidence>
<accession>A0ABD0Y7Q5</accession>
<dbReference type="Gene3D" id="1.20.1250.20">
    <property type="entry name" value="MFS general substrate transporter like domains"/>
    <property type="match status" value="1"/>
</dbReference>
<keyword evidence="4" id="KW-1185">Reference proteome</keyword>
<dbReference type="PANTHER" id="PTHR11388:SF131">
    <property type="entry name" value="SOLUTE CARRIER ORGANIC ANION TRANSPORTER FAMILY MEMBER"/>
    <property type="match status" value="1"/>
</dbReference>
<keyword evidence="2" id="KW-0472">Membrane</keyword>
<reference evidence="3 4" key="1">
    <citation type="submission" date="2024-07" db="EMBL/GenBank/DDBJ databases">
        <title>Chromosome-level genome assembly of the water stick insect Ranatra chinensis (Heteroptera: Nepidae).</title>
        <authorList>
            <person name="Liu X."/>
        </authorList>
    </citation>
    <scope>NUCLEOTIDE SEQUENCE [LARGE SCALE GENOMIC DNA]</scope>
    <source>
        <strain evidence="3">Cailab_2021Rc</strain>
        <tissue evidence="3">Muscle</tissue>
    </source>
</reference>
<feature type="transmembrane region" description="Helical" evidence="2">
    <location>
        <begin position="277"/>
        <end position="304"/>
    </location>
</feature>
<dbReference type="EMBL" id="JBFDAA010000012">
    <property type="protein sequence ID" value="KAL1123272.1"/>
    <property type="molecule type" value="Genomic_DNA"/>
</dbReference>
<keyword evidence="2" id="KW-1133">Transmembrane helix</keyword>
<evidence type="ECO:0000313" key="3">
    <source>
        <dbReference type="EMBL" id="KAL1123272.1"/>
    </source>
</evidence>
<dbReference type="Proteomes" id="UP001558652">
    <property type="component" value="Unassembled WGS sequence"/>
</dbReference>
<dbReference type="Pfam" id="PF03137">
    <property type="entry name" value="OATP"/>
    <property type="match status" value="1"/>
</dbReference>
<feature type="transmembrane region" description="Helical" evidence="2">
    <location>
        <begin position="236"/>
        <end position="257"/>
    </location>
</feature>
<dbReference type="InterPro" id="IPR004156">
    <property type="entry name" value="OATP"/>
</dbReference>
<sequence length="319" mass="35419">MAGGSKVFAPVSYSEYPIAFVPQGGPINSRSGSDRNGRFRMFSSIRSFTWICGLLGLVQTMSFTYWIPTLSTFEKRFRIPSRTVEHVSALGRHLQLYCDYPQSLMLQTASKSRNMFYENKKQEATEIRWMLSGNEISQILLSLLLTYYGGQRNRPLWIAWGVAFSAASCYLLALPHFIYGPGQAALSIIKENTSDYGTTNNLSTSYKRNLGLCTRNEEEEDGCGDGDVGVEDEATLVAPILVFVSQFILGVGSSLYFTLGQTYIDDNIKKKKNSPFLLGLTLALKTIGPAFGFLLGNICLKIFVDPTLSPPISSRENPK</sequence>
<comment type="caution">
    <text evidence="3">The sequence shown here is derived from an EMBL/GenBank/DDBJ whole genome shotgun (WGS) entry which is preliminary data.</text>
</comment>
<gene>
    <name evidence="3" type="ORF">AAG570_002358</name>
</gene>
<protein>
    <submittedName>
        <fullName evidence="3">Uncharacterized protein</fullName>
    </submittedName>
</protein>
<dbReference type="InterPro" id="IPR036259">
    <property type="entry name" value="MFS_trans_sf"/>
</dbReference>
<keyword evidence="1" id="KW-1015">Disulfide bond</keyword>